<feature type="transmembrane region" description="Helical" evidence="4">
    <location>
        <begin position="512"/>
        <end position="533"/>
    </location>
</feature>
<feature type="repeat" description="ANK" evidence="3">
    <location>
        <begin position="953"/>
        <end position="986"/>
    </location>
</feature>
<keyword evidence="4" id="KW-0472">Membrane</keyword>
<dbReference type="EMBL" id="SPLM01000109">
    <property type="protein sequence ID" value="TMW59294.1"/>
    <property type="molecule type" value="Genomic_DNA"/>
</dbReference>
<name>A0A8K1FFS8_PYTOL</name>
<feature type="transmembrane region" description="Helical" evidence="4">
    <location>
        <begin position="49"/>
        <end position="70"/>
    </location>
</feature>
<feature type="transmembrane region" description="Helical" evidence="4">
    <location>
        <begin position="175"/>
        <end position="191"/>
    </location>
</feature>
<feature type="transmembrane region" description="Helical" evidence="4">
    <location>
        <begin position="638"/>
        <end position="658"/>
    </location>
</feature>
<feature type="transmembrane region" description="Helical" evidence="4">
    <location>
        <begin position="12"/>
        <end position="37"/>
    </location>
</feature>
<feature type="transmembrane region" description="Helical" evidence="4">
    <location>
        <begin position="107"/>
        <end position="128"/>
    </location>
</feature>
<dbReference type="Gene3D" id="3.40.50.300">
    <property type="entry name" value="P-loop containing nucleotide triphosphate hydrolases"/>
    <property type="match status" value="1"/>
</dbReference>
<dbReference type="OrthoDB" id="93327at2759"/>
<feature type="transmembrane region" description="Helical" evidence="4">
    <location>
        <begin position="477"/>
        <end position="500"/>
    </location>
</feature>
<protein>
    <recommendedName>
        <fullName evidence="7">Non-specific serine/threonine protein kinase</fullName>
    </recommendedName>
</protein>
<feature type="repeat" description="ANK" evidence="3">
    <location>
        <begin position="1115"/>
        <end position="1141"/>
    </location>
</feature>
<sequence length="1543" mass="171257">MQDYSRRQGRVHVALVCVLTLLPALTILTLLDIVPLASVKEDSNRNYIFWIRLVLAVALMVAGVVQHFCWCLPGLAVRRTDLIAIGIFGSGTGALFCWALSQAIGFPVPFTMVIQSALTIPTIVLSLRMIWRRALRSNLALQKELRARLFVFAGQCCMTYTYALFFFAFTSLNSFGQSVFTFALPLIKFGLKNYMSRALRQSYDVKPAFIVFNVDLFSSLYVVSCLQASQSSINTVLIMFVDILQIAISIWDIHFVLREIDSLLPPGLHRQSLFDLHAKVSAKSGAKPAAVPRADGPSRDLIPTQTLESVAPVSSALTRALDPNRKSNKRLARAIARVLFIAEFVLLIEFTEVMVPIIYGLYLGAMSNLPNRAHYPNLANLDDHQLRKSISRVVINAFFELSSFIGTTWIIRRQLKLSTTHIVAFVLESQASLVQASLVLWILYIIQQSLVHSGEFSDLRVQAMQEYSCRHNQLRTLLICVLTPLPALMTVILSDIVPLAPPEQGSNRNYVYWLRFVFAVALMIASIVQHFCCCIPGLSLRRMELLAIGFIGSGTGALFLWALSQFIGFPVPFTMVMQSAAIVPTIVLTLRIIWRRALQGNPALQTDLRHHLFVFAGQCSVVYVYALYFFAFTSLNSLGQSVFTFAFPIIKCGLKNYISRALRRLYDLKPAFVVFNIDLFSSLDVVICLQASQSFVNTVLIMIVDVLQIAISIWDIHLVLRQIDSLLPSGRTRNSLFELYSSATTPSDATIPTRRMQTAGPSRELVPPRSLNAIAPSPVLTVPNPQHDQHRLARAIAKVLYIAEFVLLIEFTEVMVPIIYGLYLGAMSHLPNRAYYPQLASLNDRELRESISRVLLNACFEFASFLATNWIIRRQLKISTTHLVAFVLETQASMIQGSLMLSILFIILQSLTHSANPQLFDHSTVLHYAALHKKWDIVLLLLQHGADPRKDNGDITPLHYAAAELESVDVVEGLLRAGADVNAVDKSGNYAVHVDAKSDNLSSLKKLLELGADPCTVNTLGQSVLHLATKAQKFDHRRGFVNERCRCKREDQSLHWAAAYGPGEVVESLLAHGVDPNATDNVGKIAVHCAAAYGHADAVKALLSGGADIAAVSNEGYTTLHRAAQGGQDAAINVLLALGAENGKTALHIASEKGQDEEVEALLAGGANANAADNRGCTALHVAAQEDEEDFVGMLLTHDADVKARQLHYAVAKFHQSISEHLLTASADPNAVTNDGCTPLHIASVNQCNHTVTELLDLGCNAPARNEAGQTPLAMCLQWKRDERMFNWVLNTTFALMSRGALYEDSPDNFPPVEEVYREGAEIIPICVKHWSEEQRRGKWPLTEVPHEISDRGPTAVRTYLREVSASSENDLVLRRKVCIVGSSKTGKTSLVKSITSMNSTLVDEENRTIGVDLFHLEFTEKTNESTSGKKNHDITFWDFAGQDEYHVAHSLFFSRRTLYLLCVETAAFSQTLESSRMCEDEDEAEALIDSFVRERVWRWFRISFTRQPDAEFVLIATKADAMGGNGEMRRAVGWHGDVDAWS</sequence>
<dbReference type="PANTHER" id="PTHR24123">
    <property type="entry name" value="ANKYRIN REPEAT-CONTAINING"/>
    <property type="match status" value="1"/>
</dbReference>
<feature type="transmembrane region" description="Helical" evidence="4">
    <location>
        <begin position="545"/>
        <end position="563"/>
    </location>
</feature>
<feature type="transmembrane region" description="Helical" evidence="4">
    <location>
        <begin position="82"/>
        <end position="101"/>
    </location>
</feature>
<feature type="transmembrane region" description="Helical" evidence="4">
    <location>
        <begin position="799"/>
        <end position="823"/>
    </location>
</feature>
<keyword evidence="4" id="KW-1133">Transmembrane helix</keyword>
<dbReference type="InterPro" id="IPR051165">
    <property type="entry name" value="Multifunctional_ANK_Repeat"/>
</dbReference>
<organism evidence="5 6">
    <name type="scientific">Pythium oligandrum</name>
    <name type="common">Mycoparasitic fungus</name>
    <dbReference type="NCBI Taxonomy" id="41045"/>
    <lineage>
        <taxon>Eukaryota</taxon>
        <taxon>Sar</taxon>
        <taxon>Stramenopiles</taxon>
        <taxon>Oomycota</taxon>
        <taxon>Peronosporomycetes</taxon>
        <taxon>Pythiales</taxon>
        <taxon>Pythiaceae</taxon>
        <taxon>Pythium</taxon>
    </lineage>
</organism>
<keyword evidence="4" id="KW-0812">Transmembrane</keyword>
<dbReference type="Pfam" id="PF12796">
    <property type="entry name" value="Ank_2"/>
    <property type="match status" value="4"/>
</dbReference>
<keyword evidence="6" id="KW-1185">Reference proteome</keyword>
<dbReference type="PANTHER" id="PTHR24123:SF33">
    <property type="entry name" value="PROTEIN HOS4"/>
    <property type="match status" value="1"/>
</dbReference>
<comment type="caution">
    <text evidence="5">The sequence shown here is derived from an EMBL/GenBank/DDBJ whole genome shotgun (WGS) entry which is preliminary data.</text>
</comment>
<feature type="transmembrane region" description="Helical" evidence="4">
    <location>
        <begin position="611"/>
        <end position="632"/>
    </location>
</feature>
<feature type="transmembrane region" description="Helical" evidence="4">
    <location>
        <begin position="334"/>
        <end position="362"/>
    </location>
</feature>
<keyword evidence="2 3" id="KW-0040">ANK repeat</keyword>
<dbReference type="InterPro" id="IPR002110">
    <property type="entry name" value="Ankyrin_rpt"/>
</dbReference>
<feature type="transmembrane region" description="Helical" evidence="4">
    <location>
        <begin position="569"/>
        <end position="590"/>
    </location>
</feature>
<feature type="repeat" description="ANK" evidence="3">
    <location>
        <begin position="1082"/>
        <end position="1114"/>
    </location>
</feature>
<feature type="repeat" description="ANK" evidence="3">
    <location>
        <begin position="1175"/>
        <end position="1207"/>
    </location>
</feature>
<dbReference type="SUPFAM" id="SSF48403">
    <property type="entry name" value="Ankyrin repeat"/>
    <property type="match status" value="1"/>
</dbReference>
<dbReference type="InterPro" id="IPR036770">
    <property type="entry name" value="Ankyrin_rpt-contain_sf"/>
</dbReference>
<reference evidence="5" key="1">
    <citation type="submission" date="2019-03" db="EMBL/GenBank/DDBJ databases">
        <title>Long read genome sequence of the mycoparasitic Pythium oligandrum ATCC 38472 isolated from sugarbeet rhizosphere.</title>
        <authorList>
            <person name="Gaulin E."/>
        </authorList>
    </citation>
    <scope>NUCLEOTIDE SEQUENCE</scope>
    <source>
        <strain evidence="5">ATCC 38472_TT</strain>
    </source>
</reference>
<feature type="repeat" description="ANK" evidence="3">
    <location>
        <begin position="1142"/>
        <end position="1174"/>
    </location>
</feature>
<keyword evidence="1" id="KW-0677">Repeat</keyword>
<dbReference type="PRINTS" id="PR00449">
    <property type="entry name" value="RASTRNSFRMNG"/>
</dbReference>
<evidence type="ECO:0000313" key="6">
    <source>
        <dbReference type="Proteomes" id="UP000794436"/>
    </source>
</evidence>
<feature type="repeat" description="ANK" evidence="3">
    <location>
        <begin position="1235"/>
        <end position="1267"/>
    </location>
</feature>
<feature type="transmembrane region" description="Helical" evidence="4">
    <location>
        <begin position="390"/>
        <end position="411"/>
    </location>
</feature>
<evidence type="ECO:0000256" key="1">
    <source>
        <dbReference type="ARBA" id="ARBA00022737"/>
    </source>
</evidence>
<dbReference type="Gene3D" id="1.25.40.20">
    <property type="entry name" value="Ankyrin repeat-containing domain"/>
    <property type="match status" value="4"/>
</dbReference>
<evidence type="ECO:0000256" key="2">
    <source>
        <dbReference type="ARBA" id="ARBA00023043"/>
    </source>
</evidence>
<evidence type="ECO:0000256" key="4">
    <source>
        <dbReference type="SAM" id="Phobius"/>
    </source>
</evidence>
<dbReference type="PROSITE" id="PS50297">
    <property type="entry name" value="ANK_REP_REGION"/>
    <property type="match status" value="7"/>
</dbReference>
<dbReference type="Proteomes" id="UP000794436">
    <property type="component" value="Unassembled WGS sequence"/>
</dbReference>
<dbReference type="Pfam" id="PF08477">
    <property type="entry name" value="Roc"/>
    <property type="match status" value="1"/>
</dbReference>
<dbReference type="SMART" id="SM00248">
    <property type="entry name" value="ANK"/>
    <property type="match status" value="10"/>
</dbReference>
<feature type="repeat" description="ANK" evidence="3">
    <location>
        <begin position="921"/>
        <end position="953"/>
    </location>
</feature>
<proteinExistence type="predicted"/>
<dbReference type="PROSITE" id="PS50088">
    <property type="entry name" value="ANK_REPEAT"/>
    <property type="match status" value="9"/>
</dbReference>
<feature type="repeat" description="ANK" evidence="3">
    <location>
        <begin position="987"/>
        <end position="1019"/>
    </location>
</feature>
<feature type="transmembrane region" description="Helical" evidence="4">
    <location>
        <begin position="149"/>
        <end position="169"/>
    </location>
</feature>
<dbReference type="SUPFAM" id="SSF52540">
    <property type="entry name" value="P-loop containing nucleoside triphosphate hydrolases"/>
    <property type="match status" value="1"/>
</dbReference>
<evidence type="ECO:0000313" key="5">
    <source>
        <dbReference type="EMBL" id="TMW59294.1"/>
    </source>
</evidence>
<evidence type="ECO:0000256" key="3">
    <source>
        <dbReference type="PROSITE-ProRule" id="PRU00023"/>
    </source>
</evidence>
<accession>A0A8K1FFS8</accession>
<gene>
    <name evidence="5" type="ORF">Poli38472_004363</name>
</gene>
<dbReference type="InterPro" id="IPR027417">
    <property type="entry name" value="P-loop_NTPase"/>
</dbReference>
<feature type="repeat" description="ANK" evidence="3">
    <location>
        <begin position="1049"/>
        <end position="1081"/>
    </location>
</feature>
<evidence type="ECO:0008006" key="7">
    <source>
        <dbReference type="Google" id="ProtNLM"/>
    </source>
</evidence>